<gene>
    <name evidence="7" type="ORF">LX64_01144</name>
</gene>
<name>A0A327QXX3_9BACT</name>
<comment type="caution">
    <text evidence="7">The sequence shown here is derived from an EMBL/GenBank/DDBJ whole genome shotgun (WGS) entry which is preliminary data.</text>
</comment>
<keyword evidence="7" id="KW-0413">Isomerase</keyword>
<dbReference type="CDD" id="cd02966">
    <property type="entry name" value="TlpA_like_family"/>
    <property type="match status" value="1"/>
</dbReference>
<evidence type="ECO:0000256" key="2">
    <source>
        <dbReference type="ARBA" id="ARBA00022748"/>
    </source>
</evidence>
<protein>
    <submittedName>
        <fullName evidence="7">Thiol-disulfide isomerase/thioredoxin</fullName>
    </submittedName>
</protein>
<comment type="subcellular location">
    <subcellularLocation>
        <location evidence="1">Cell envelope</location>
    </subcellularLocation>
</comment>
<dbReference type="InterPro" id="IPR013740">
    <property type="entry name" value="Redoxin"/>
</dbReference>
<feature type="domain" description="Thioredoxin" evidence="6">
    <location>
        <begin position="241"/>
        <end position="388"/>
    </location>
</feature>
<dbReference type="InterPro" id="IPR013766">
    <property type="entry name" value="Thioredoxin_domain"/>
</dbReference>
<evidence type="ECO:0000256" key="3">
    <source>
        <dbReference type="ARBA" id="ARBA00023157"/>
    </source>
</evidence>
<dbReference type="InterPro" id="IPR050553">
    <property type="entry name" value="Thioredoxin_ResA/DsbE_sf"/>
</dbReference>
<dbReference type="SUPFAM" id="SSF52833">
    <property type="entry name" value="Thioredoxin-like"/>
    <property type="match status" value="1"/>
</dbReference>
<organism evidence="7 8">
    <name type="scientific">Chitinophaga skermanii</name>
    <dbReference type="NCBI Taxonomy" id="331697"/>
    <lineage>
        <taxon>Bacteria</taxon>
        <taxon>Pseudomonadati</taxon>
        <taxon>Bacteroidota</taxon>
        <taxon>Chitinophagia</taxon>
        <taxon>Chitinophagales</taxon>
        <taxon>Chitinophagaceae</taxon>
        <taxon>Chitinophaga</taxon>
    </lineage>
</organism>
<accession>A0A327QXX3</accession>
<evidence type="ECO:0000256" key="4">
    <source>
        <dbReference type="ARBA" id="ARBA00023284"/>
    </source>
</evidence>
<dbReference type="PANTHER" id="PTHR42852">
    <property type="entry name" value="THIOL:DISULFIDE INTERCHANGE PROTEIN DSBE"/>
    <property type="match status" value="1"/>
</dbReference>
<keyword evidence="4" id="KW-0676">Redox-active center</keyword>
<feature type="chain" id="PRO_5016429663" evidence="5">
    <location>
        <begin position="21"/>
        <end position="388"/>
    </location>
</feature>
<dbReference type="PANTHER" id="PTHR42852:SF6">
    <property type="entry name" value="THIOL:DISULFIDE INTERCHANGE PROTEIN DSBE"/>
    <property type="match status" value="1"/>
</dbReference>
<dbReference type="Pfam" id="PF08534">
    <property type="entry name" value="Redoxin"/>
    <property type="match status" value="1"/>
</dbReference>
<dbReference type="EMBL" id="QLLL01000002">
    <property type="protein sequence ID" value="RAJ08492.1"/>
    <property type="molecule type" value="Genomic_DNA"/>
</dbReference>
<dbReference type="PROSITE" id="PS51352">
    <property type="entry name" value="THIOREDOXIN_2"/>
    <property type="match status" value="1"/>
</dbReference>
<dbReference type="PROSITE" id="PS00194">
    <property type="entry name" value="THIOREDOXIN_1"/>
    <property type="match status" value="1"/>
</dbReference>
<evidence type="ECO:0000259" key="6">
    <source>
        <dbReference type="PROSITE" id="PS51352"/>
    </source>
</evidence>
<evidence type="ECO:0000313" key="7">
    <source>
        <dbReference type="EMBL" id="RAJ08492.1"/>
    </source>
</evidence>
<reference evidence="7 8" key="1">
    <citation type="submission" date="2018-06" db="EMBL/GenBank/DDBJ databases">
        <title>Genomic Encyclopedia of Archaeal and Bacterial Type Strains, Phase II (KMG-II): from individual species to whole genera.</title>
        <authorList>
            <person name="Goeker M."/>
        </authorList>
    </citation>
    <scope>NUCLEOTIDE SEQUENCE [LARGE SCALE GENOMIC DNA]</scope>
    <source>
        <strain evidence="7 8">DSM 23857</strain>
    </source>
</reference>
<sequence>MLKTTILGTFLTAMAIGAYAQDSLTVQANLKGLKGGTLIISYPGAPKGGQTIEATSDKVSFKLPKREEYYAVSARNSNYATRTYVNYKNDTIRTPTGFFEFLAKEKDLKIESATLSYEDYYATGDDTNNDYSALKKSLAANRAKRDALSTQYAQTDPATNKELLESLGKQMSALSGERSKAEYTYIKTHPGNYLSVYLLSKMPYYFSTHRYQETYNNLAATYKTTAAAKSIEKIIADNAFMKNGDVTTNFIKTGLDGKPVDLAQYKGKVVILDFWGSWCGPCRASHPHLKEIYEKYHAKGLEIIGIAAERSKTPEDNQAAWRKAIEEDGIHWVHVLNNDPQGIDVVKTYGVRAFPTKIVLDREGKVIMRMTSAAAGDELDEILAGQLK</sequence>
<feature type="signal peptide" evidence="5">
    <location>
        <begin position="1"/>
        <end position="20"/>
    </location>
</feature>
<dbReference type="InterPro" id="IPR036249">
    <property type="entry name" value="Thioredoxin-like_sf"/>
</dbReference>
<dbReference type="GO" id="GO:0016491">
    <property type="term" value="F:oxidoreductase activity"/>
    <property type="evidence" value="ECO:0007669"/>
    <property type="project" value="InterPro"/>
</dbReference>
<dbReference type="GO" id="GO:0030313">
    <property type="term" value="C:cell envelope"/>
    <property type="evidence" value="ECO:0007669"/>
    <property type="project" value="UniProtKB-SubCell"/>
</dbReference>
<keyword evidence="5" id="KW-0732">Signal</keyword>
<dbReference type="GO" id="GO:0016853">
    <property type="term" value="F:isomerase activity"/>
    <property type="evidence" value="ECO:0007669"/>
    <property type="project" value="UniProtKB-KW"/>
</dbReference>
<dbReference type="GO" id="GO:0017004">
    <property type="term" value="P:cytochrome complex assembly"/>
    <property type="evidence" value="ECO:0007669"/>
    <property type="project" value="UniProtKB-KW"/>
</dbReference>
<proteinExistence type="predicted"/>
<dbReference type="OrthoDB" id="9812811at2"/>
<keyword evidence="3" id="KW-1015">Disulfide bond</keyword>
<dbReference type="RefSeq" id="WP_111596639.1">
    <property type="nucleotide sequence ID" value="NZ_QLLL01000002.1"/>
</dbReference>
<dbReference type="AlphaFoldDB" id="A0A327QXX3"/>
<dbReference type="Proteomes" id="UP000249547">
    <property type="component" value="Unassembled WGS sequence"/>
</dbReference>
<evidence type="ECO:0000256" key="5">
    <source>
        <dbReference type="SAM" id="SignalP"/>
    </source>
</evidence>
<keyword evidence="8" id="KW-1185">Reference proteome</keyword>
<evidence type="ECO:0000256" key="1">
    <source>
        <dbReference type="ARBA" id="ARBA00004196"/>
    </source>
</evidence>
<evidence type="ECO:0000313" key="8">
    <source>
        <dbReference type="Proteomes" id="UP000249547"/>
    </source>
</evidence>
<keyword evidence="2" id="KW-0201">Cytochrome c-type biogenesis</keyword>
<dbReference type="InterPro" id="IPR017937">
    <property type="entry name" value="Thioredoxin_CS"/>
</dbReference>
<dbReference type="Gene3D" id="3.40.30.10">
    <property type="entry name" value="Glutaredoxin"/>
    <property type="match status" value="1"/>
</dbReference>